<protein>
    <submittedName>
        <fullName evidence="1">Uncharacterized protein</fullName>
    </submittedName>
</protein>
<accession>A0A6G0VSP7</accession>
<evidence type="ECO:0000313" key="2">
    <source>
        <dbReference type="Proteomes" id="UP000478052"/>
    </source>
</evidence>
<keyword evidence="2" id="KW-1185">Reference proteome</keyword>
<reference evidence="1 2" key="1">
    <citation type="submission" date="2019-08" db="EMBL/GenBank/DDBJ databases">
        <title>Whole genome of Aphis craccivora.</title>
        <authorList>
            <person name="Voronova N.V."/>
            <person name="Shulinski R.S."/>
            <person name="Bandarenka Y.V."/>
            <person name="Zhorov D.G."/>
            <person name="Warner D."/>
        </authorList>
    </citation>
    <scope>NUCLEOTIDE SEQUENCE [LARGE SCALE GENOMIC DNA]</scope>
    <source>
        <strain evidence="1">180601</strain>
        <tissue evidence="1">Whole Body</tissue>
    </source>
</reference>
<dbReference type="EMBL" id="VUJU01013401">
    <property type="protein sequence ID" value="KAF0704969.1"/>
    <property type="molecule type" value="Genomic_DNA"/>
</dbReference>
<organism evidence="1 2">
    <name type="scientific">Aphis craccivora</name>
    <name type="common">Cowpea aphid</name>
    <dbReference type="NCBI Taxonomy" id="307492"/>
    <lineage>
        <taxon>Eukaryota</taxon>
        <taxon>Metazoa</taxon>
        <taxon>Ecdysozoa</taxon>
        <taxon>Arthropoda</taxon>
        <taxon>Hexapoda</taxon>
        <taxon>Insecta</taxon>
        <taxon>Pterygota</taxon>
        <taxon>Neoptera</taxon>
        <taxon>Paraneoptera</taxon>
        <taxon>Hemiptera</taxon>
        <taxon>Sternorrhyncha</taxon>
        <taxon>Aphidomorpha</taxon>
        <taxon>Aphidoidea</taxon>
        <taxon>Aphididae</taxon>
        <taxon>Aphidini</taxon>
        <taxon>Aphis</taxon>
        <taxon>Aphis</taxon>
    </lineage>
</organism>
<proteinExistence type="predicted"/>
<dbReference type="AlphaFoldDB" id="A0A6G0VSP7"/>
<sequence>MMCVCFFFVSVTTFWCSNILCGVKSKKIPIVFKSVRINPKKSNRKTRIFTQSQFLTKSIFLWFYL</sequence>
<evidence type="ECO:0000313" key="1">
    <source>
        <dbReference type="EMBL" id="KAF0704969.1"/>
    </source>
</evidence>
<feature type="non-terminal residue" evidence="1">
    <location>
        <position position="65"/>
    </location>
</feature>
<comment type="caution">
    <text evidence="1">The sequence shown here is derived from an EMBL/GenBank/DDBJ whole genome shotgun (WGS) entry which is preliminary data.</text>
</comment>
<gene>
    <name evidence="1" type="ORF">FWK35_00035784</name>
</gene>
<name>A0A6G0VSP7_APHCR</name>
<dbReference type="Proteomes" id="UP000478052">
    <property type="component" value="Unassembled WGS sequence"/>
</dbReference>